<dbReference type="AlphaFoldDB" id="A0A1C4Z8V1"/>
<evidence type="ECO:0000313" key="2">
    <source>
        <dbReference type="EMBL" id="SCF29380.1"/>
    </source>
</evidence>
<dbReference type="CDD" id="cd02440">
    <property type="entry name" value="AdoMet_MTases"/>
    <property type="match status" value="1"/>
</dbReference>
<dbReference type="InterPro" id="IPR050508">
    <property type="entry name" value="Methyltransf_Superfamily"/>
</dbReference>
<evidence type="ECO:0000313" key="3">
    <source>
        <dbReference type="Proteomes" id="UP000198228"/>
    </source>
</evidence>
<feature type="domain" description="Methyltransferase type 11" evidence="1">
    <location>
        <begin position="44"/>
        <end position="135"/>
    </location>
</feature>
<reference evidence="2 3" key="1">
    <citation type="submission" date="2016-06" db="EMBL/GenBank/DDBJ databases">
        <authorList>
            <person name="Kjaerup R.B."/>
            <person name="Dalgaard T.S."/>
            <person name="Juul-Madsen H.R."/>
        </authorList>
    </citation>
    <scope>NUCLEOTIDE SEQUENCE [LARGE SCALE GENOMIC DNA]</scope>
    <source>
        <strain evidence="2 3">DSM 43821</strain>
    </source>
</reference>
<dbReference type="Gene3D" id="3.40.50.150">
    <property type="entry name" value="Vaccinia Virus protein VP39"/>
    <property type="match status" value="1"/>
</dbReference>
<dbReference type="InterPro" id="IPR013216">
    <property type="entry name" value="Methyltransf_11"/>
</dbReference>
<dbReference type="Pfam" id="PF08241">
    <property type="entry name" value="Methyltransf_11"/>
    <property type="match status" value="1"/>
</dbReference>
<dbReference type="GO" id="GO:0008757">
    <property type="term" value="F:S-adenosylmethionine-dependent methyltransferase activity"/>
    <property type="evidence" value="ECO:0007669"/>
    <property type="project" value="InterPro"/>
</dbReference>
<name>A0A1C4Z8V1_9ACTN</name>
<dbReference type="EMBL" id="LT607410">
    <property type="protein sequence ID" value="SCF29380.1"/>
    <property type="molecule type" value="Genomic_DNA"/>
</dbReference>
<dbReference type="PANTHER" id="PTHR42912">
    <property type="entry name" value="METHYLTRANSFERASE"/>
    <property type="match status" value="1"/>
</dbReference>
<organism evidence="2 3">
    <name type="scientific">Micromonospora purpureochromogenes</name>
    <dbReference type="NCBI Taxonomy" id="47872"/>
    <lineage>
        <taxon>Bacteria</taxon>
        <taxon>Bacillati</taxon>
        <taxon>Actinomycetota</taxon>
        <taxon>Actinomycetes</taxon>
        <taxon>Micromonosporales</taxon>
        <taxon>Micromonosporaceae</taxon>
        <taxon>Micromonospora</taxon>
    </lineage>
</organism>
<proteinExistence type="predicted"/>
<dbReference type="SUPFAM" id="SSF53335">
    <property type="entry name" value="S-adenosyl-L-methionine-dependent methyltransferases"/>
    <property type="match status" value="1"/>
</dbReference>
<evidence type="ECO:0000259" key="1">
    <source>
        <dbReference type="Pfam" id="PF08241"/>
    </source>
</evidence>
<protein>
    <submittedName>
        <fullName evidence="2">Pimeloyl-CoA biosynthesis protein BioC</fullName>
    </submittedName>
</protein>
<gene>
    <name evidence="2" type="ORF">GA0074696_4159</name>
</gene>
<accession>A0A1C4Z8V1</accession>
<sequence length="238" mass="26014">MTGWDDQVESWTVHARSTGSDPFFWEVNLPTVMELLPPPPCQVLDVGAGEGRLTRAMTARGYSVFPVERSLGMLRALQVEDGNRAALNGDACALPIRPGSVDCVVSLMVLMSIADAMSAVREAARVLRDGGLAVFAVLHPLVTCGRMGDDGDLRVSDYGNCSLPAPRRVQRRVPLTYEHFHRPIGTYLSWSIDAGLTLEAVVEPLPGAEQVAAHPRFRRWAGVPNMLLWTARRRVSSP</sequence>
<dbReference type="Proteomes" id="UP000198228">
    <property type="component" value="Chromosome I"/>
</dbReference>
<dbReference type="InterPro" id="IPR029063">
    <property type="entry name" value="SAM-dependent_MTases_sf"/>
</dbReference>